<keyword evidence="7" id="KW-1185">Reference proteome</keyword>
<dbReference type="Pfam" id="PF13772">
    <property type="entry name" value="AIG2_2"/>
    <property type="match status" value="1"/>
</dbReference>
<name>A0A2T3BE29_AMORE</name>
<feature type="active site" description="Proton acceptor" evidence="3">
    <location>
        <position position="90"/>
    </location>
</feature>
<evidence type="ECO:0000256" key="4">
    <source>
        <dbReference type="PIRSR" id="PIRSR617939-2"/>
    </source>
</evidence>
<feature type="binding site" evidence="4">
    <location>
        <position position="146"/>
    </location>
    <ligand>
        <name>substrate</name>
    </ligand>
</feature>
<keyword evidence="5" id="KW-0812">Transmembrane</keyword>
<evidence type="ECO:0000313" key="6">
    <source>
        <dbReference type="EMBL" id="PSS27659.1"/>
    </source>
</evidence>
<feature type="non-terminal residue" evidence="6">
    <location>
        <position position="1"/>
    </location>
</feature>
<dbReference type="RefSeq" id="XP_024725184.1">
    <property type="nucleotide sequence ID" value="XM_024869578.1"/>
</dbReference>
<organism evidence="6 7">
    <name type="scientific">Amorphotheca resinae ATCC 22711</name>
    <dbReference type="NCBI Taxonomy" id="857342"/>
    <lineage>
        <taxon>Eukaryota</taxon>
        <taxon>Fungi</taxon>
        <taxon>Dikarya</taxon>
        <taxon>Ascomycota</taxon>
        <taxon>Pezizomycotina</taxon>
        <taxon>Leotiomycetes</taxon>
        <taxon>Helotiales</taxon>
        <taxon>Amorphothecaceae</taxon>
        <taxon>Amorphotheca</taxon>
    </lineage>
</organism>
<dbReference type="EMBL" id="KZ679006">
    <property type="protein sequence ID" value="PSS27659.1"/>
    <property type="molecule type" value="Genomic_DNA"/>
</dbReference>
<dbReference type="GO" id="GO:0003839">
    <property type="term" value="F:gamma-glutamylcyclotransferase activity"/>
    <property type="evidence" value="ECO:0007669"/>
    <property type="project" value="UniProtKB-EC"/>
</dbReference>
<dbReference type="InterPro" id="IPR017939">
    <property type="entry name" value="G-Glutamylcylcotransferase"/>
</dbReference>
<keyword evidence="5" id="KW-0472">Membrane</keyword>
<dbReference type="Proteomes" id="UP000241818">
    <property type="component" value="Unassembled WGS sequence"/>
</dbReference>
<feature type="non-terminal residue" evidence="6">
    <location>
        <position position="249"/>
    </location>
</feature>
<feature type="transmembrane region" description="Helical" evidence="5">
    <location>
        <begin position="185"/>
        <end position="206"/>
    </location>
</feature>
<accession>A0A2T3BE29</accession>
<evidence type="ECO:0000256" key="2">
    <source>
        <dbReference type="ARBA" id="ARBA00023239"/>
    </source>
</evidence>
<dbReference type="GeneID" id="36577659"/>
<dbReference type="PANTHER" id="PTHR12935">
    <property type="entry name" value="GAMMA-GLUTAMYLCYCLOTRANSFERASE"/>
    <property type="match status" value="1"/>
</dbReference>
<keyword evidence="5" id="KW-1133">Transmembrane helix</keyword>
<evidence type="ECO:0000256" key="1">
    <source>
        <dbReference type="ARBA" id="ARBA00012346"/>
    </source>
</evidence>
<dbReference type="STRING" id="857342.A0A2T3BE29"/>
<dbReference type="EC" id="4.3.2.9" evidence="1"/>
<keyword evidence="2" id="KW-0456">Lyase</keyword>
<dbReference type="InParanoid" id="A0A2T3BE29"/>
<evidence type="ECO:0000313" key="7">
    <source>
        <dbReference type="Proteomes" id="UP000241818"/>
    </source>
</evidence>
<evidence type="ECO:0000256" key="3">
    <source>
        <dbReference type="PIRSR" id="PIRSR617939-1"/>
    </source>
</evidence>
<evidence type="ECO:0000256" key="5">
    <source>
        <dbReference type="SAM" id="Phobius"/>
    </source>
</evidence>
<dbReference type="PANTHER" id="PTHR12935:SF0">
    <property type="entry name" value="GAMMA-GLUTAMYLCYCLOTRANSFERASE"/>
    <property type="match status" value="1"/>
</dbReference>
<reference evidence="6 7" key="1">
    <citation type="journal article" date="2018" name="New Phytol.">
        <title>Comparative genomics and transcriptomics depict ericoid mycorrhizal fungi as versatile saprotrophs and plant mutualists.</title>
        <authorList>
            <person name="Martino E."/>
            <person name="Morin E."/>
            <person name="Grelet G.A."/>
            <person name="Kuo A."/>
            <person name="Kohler A."/>
            <person name="Daghino S."/>
            <person name="Barry K.W."/>
            <person name="Cichocki N."/>
            <person name="Clum A."/>
            <person name="Dockter R.B."/>
            <person name="Hainaut M."/>
            <person name="Kuo R.C."/>
            <person name="LaButti K."/>
            <person name="Lindahl B.D."/>
            <person name="Lindquist E.A."/>
            <person name="Lipzen A."/>
            <person name="Khouja H.R."/>
            <person name="Magnuson J."/>
            <person name="Murat C."/>
            <person name="Ohm R.A."/>
            <person name="Singer S.W."/>
            <person name="Spatafora J.W."/>
            <person name="Wang M."/>
            <person name="Veneault-Fourrey C."/>
            <person name="Henrissat B."/>
            <person name="Grigoriev I.V."/>
            <person name="Martin F.M."/>
            <person name="Perotto S."/>
        </authorList>
    </citation>
    <scope>NUCLEOTIDE SEQUENCE [LARGE SCALE GENOMIC DNA]</scope>
    <source>
        <strain evidence="6 7">ATCC 22711</strain>
    </source>
</reference>
<gene>
    <name evidence="6" type="ORF">M430DRAFT_77934</name>
</gene>
<feature type="binding site" evidence="4">
    <location>
        <begin position="5"/>
        <end position="10"/>
    </location>
    <ligand>
        <name>substrate</name>
    </ligand>
</feature>
<dbReference type="Gene3D" id="3.10.490.10">
    <property type="entry name" value="Gamma-glutamyl cyclotransferase-like"/>
    <property type="match status" value="1"/>
</dbReference>
<dbReference type="AlphaFoldDB" id="A0A2T3BE29"/>
<proteinExistence type="predicted"/>
<dbReference type="OrthoDB" id="2017317at2759"/>
<protein>
    <recommendedName>
        <fullName evidence="1">gamma-glutamylcyclotransferase</fullName>
        <ecNumber evidence="1">4.3.2.9</ecNumber>
    </recommendedName>
</protein>
<sequence length="249" mass="27590">QTILYLAYGSNLSAKTFKGMRGIQPLSAIPVQVPSLSLTFDLPGIPYKEPCFANTCYRSSSSPSSRWPHGLIGVVYEVTPADYRTIIATEGGGSSYLDITVPCHPLRSTPDNNSAPFLAHTLLCPQTDKARALRPDPTYAQPSPRYLKLITDGAEEHQLPASYLAYLYSLRAYRITTIRQRIGQVWFLGIWAPILALLLGLGKVLADDEGRIPGWLARLMEGVTWAMWAMYDGFFKRVFGDGERTLGDD</sequence>